<accession>A0A7U3UX19</accession>
<feature type="region of interest" description="Disordered" evidence="1">
    <location>
        <begin position="1"/>
        <end position="39"/>
    </location>
</feature>
<dbReference type="Proteomes" id="UP000595703">
    <property type="component" value="Chromosome"/>
</dbReference>
<reference evidence="2 3" key="1">
    <citation type="journal article" date="2010" name="J. Bacteriol.">
        <title>Biochemical characterization of a novel indole prenyltransferase from Streptomyces sp. SN-593.</title>
        <authorList>
            <person name="Takahashi S."/>
            <person name="Takagi H."/>
            <person name="Toyoda A."/>
            <person name="Uramoto M."/>
            <person name="Nogawa T."/>
            <person name="Ueki M."/>
            <person name="Sakaki Y."/>
            <person name="Osada H."/>
        </authorList>
    </citation>
    <scope>NUCLEOTIDE SEQUENCE [LARGE SCALE GENOMIC DNA]</scope>
    <source>
        <strain evidence="2 3">SN-593</strain>
    </source>
</reference>
<dbReference type="KEGG" id="arev:RVR_7124"/>
<reference evidence="2 3" key="4">
    <citation type="journal article" date="2020" name="Sci. Rep.">
        <title>beta-carboline chemical signals induce reveromycin production through a LuxR family regulator in Streptomyces sp. SN-593.</title>
        <authorList>
            <person name="Panthee S."/>
            <person name="Kito N."/>
            <person name="Hayashi T."/>
            <person name="Shimizu T."/>
            <person name="Ishikawa J."/>
            <person name="Hamamoto H."/>
            <person name="Osada H."/>
            <person name="Takahashi S."/>
        </authorList>
    </citation>
    <scope>NUCLEOTIDE SEQUENCE [LARGE SCALE GENOMIC DNA]</scope>
    <source>
        <strain evidence="2 3">SN-593</strain>
    </source>
</reference>
<keyword evidence="3" id="KW-1185">Reference proteome</keyword>
<evidence type="ECO:0000256" key="1">
    <source>
        <dbReference type="SAM" id="MobiDB-lite"/>
    </source>
</evidence>
<reference evidence="2 3" key="3">
    <citation type="journal article" date="2011" name="Nat. Chem. Biol.">
        <title>Reveromycin A biosynthesis uses RevG and RevJ for stereospecific spiroacetal formation.</title>
        <authorList>
            <person name="Takahashi S."/>
            <person name="Toyoda A."/>
            <person name="Sekiyama Y."/>
            <person name="Takagi H."/>
            <person name="Nogawa T."/>
            <person name="Uramoto M."/>
            <person name="Suzuki R."/>
            <person name="Koshino H."/>
            <person name="Kumano T."/>
            <person name="Panthee S."/>
            <person name="Dairi T."/>
            <person name="Ishikawa J."/>
            <person name="Ikeda H."/>
            <person name="Sakaki Y."/>
            <person name="Osada H."/>
        </authorList>
    </citation>
    <scope>NUCLEOTIDE SEQUENCE [LARGE SCALE GENOMIC DNA]</scope>
    <source>
        <strain evidence="2 3">SN-593</strain>
    </source>
</reference>
<dbReference type="AlphaFoldDB" id="A0A7U3UX19"/>
<protein>
    <submittedName>
        <fullName evidence="2">Uncharacterized protein</fullName>
    </submittedName>
</protein>
<name>A0A7U3UX19_9ACTN</name>
<proteinExistence type="predicted"/>
<dbReference type="EMBL" id="AP018365">
    <property type="protein sequence ID" value="BBB00174.1"/>
    <property type="molecule type" value="Genomic_DNA"/>
</dbReference>
<gene>
    <name evidence="2" type="ORF">RVR_7124</name>
</gene>
<evidence type="ECO:0000313" key="2">
    <source>
        <dbReference type="EMBL" id="BBB00174.1"/>
    </source>
</evidence>
<evidence type="ECO:0000313" key="3">
    <source>
        <dbReference type="Proteomes" id="UP000595703"/>
    </source>
</evidence>
<organism evidence="2 3">
    <name type="scientific">Actinacidiphila reveromycinica</name>
    <dbReference type="NCBI Taxonomy" id="659352"/>
    <lineage>
        <taxon>Bacteria</taxon>
        <taxon>Bacillati</taxon>
        <taxon>Actinomycetota</taxon>
        <taxon>Actinomycetes</taxon>
        <taxon>Kitasatosporales</taxon>
        <taxon>Streptomycetaceae</taxon>
        <taxon>Actinacidiphila</taxon>
    </lineage>
</organism>
<reference evidence="2 3" key="2">
    <citation type="journal article" date="2011" name="J. Antibiot.">
        <title>Furaquinocins I and J: novel polyketide isoprenoid hybrid compounds from Streptomyces reveromyceticus SN-593.</title>
        <authorList>
            <person name="Panthee S."/>
            <person name="Takahashi S."/>
            <person name="Takagi H."/>
            <person name="Nogawa T."/>
            <person name="Oowada E."/>
            <person name="Uramoto M."/>
            <person name="Osada H."/>
        </authorList>
    </citation>
    <scope>NUCLEOTIDE SEQUENCE [LARGE SCALE GENOMIC DNA]</scope>
    <source>
        <strain evidence="2 3">SN-593</strain>
    </source>
</reference>
<sequence>MSVLPDRPGRVVIRGVRSDPLTTPTTHRPTDLPPVELTR</sequence>